<feature type="compositionally biased region" description="Basic residues" evidence="1">
    <location>
        <begin position="245"/>
        <end position="255"/>
    </location>
</feature>
<dbReference type="Proteomes" id="UP000240883">
    <property type="component" value="Unassembled WGS sequence"/>
</dbReference>
<feature type="region of interest" description="Disordered" evidence="1">
    <location>
        <begin position="26"/>
        <end position="145"/>
    </location>
</feature>
<keyword evidence="3" id="KW-1185">Reference proteome</keyword>
<feature type="region of interest" description="Disordered" evidence="1">
    <location>
        <begin position="215"/>
        <end position="255"/>
    </location>
</feature>
<accession>A0A2T2NA30</accession>
<evidence type="ECO:0000313" key="3">
    <source>
        <dbReference type="Proteomes" id="UP000240883"/>
    </source>
</evidence>
<feature type="compositionally biased region" description="Polar residues" evidence="1">
    <location>
        <begin position="60"/>
        <end position="71"/>
    </location>
</feature>
<evidence type="ECO:0000256" key="1">
    <source>
        <dbReference type="SAM" id="MobiDB-lite"/>
    </source>
</evidence>
<reference evidence="2 3" key="1">
    <citation type="journal article" date="2018" name="Front. Microbiol.">
        <title>Genome-Wide Analysis of Corynespora cassiicola Leaf Fall Disease Putative Effectors.</title>
        <authorList>
            <person name="Lopez D."/>
            <person name="Ribeiro S."/>
            <person name="Label P."/>
            <person name="Fumanal B."/>
            <person name="Venisse J.S."/>
            <person name="Kohler A."/>
            <person name="de Oliveira R.R."/>
            <person name="Labutti K."/>
            <person name="Lipzen A."/>
            <person name="Lail K."/>
            <person name="Bauer D."/>
            <person name="Ohm R.A."/>
            <person name="Barry K.W."/>
            <person name="Spatafora J."/>
            <person name="Grigoriev I.V."/>
            <person name="Martin F.M."/>
            <person name="Pujade-Renaud V."/>
        </authorList>
    </citation>
    <scope>NUCLEOTIDE SEQUENCE [LARGE SCALE GENOMIC DNA]</scope>
    <source>
        <strain evidence="2 3">Philippines</strain>
    </source>
</reference>
<dbReference type="AlphaFoldDB" id="A0A2T2NA30"/>
<proteinExistence type="predicted"/>
<organism evidence="2 3">
    <name type="scientific">Corynespora cassiicola Philippines</name>
    <dbReference type="NCBI Taxonomy" id="1448308"/>
    <lineage>
        <taxon>Eukaryota</taxon>
        <taxon>Fungi</taxon>
        <taxon>Dikarya</taxon>
        <taxon>Ascomycota</taxon>
        <taxon>Pezizomycotina</taxon>
        <taxon>Dothideomycetes</taxon>
        <taxon>Pleosporomycetidae</taxon>
        <taxon>Pleosporales</taxon>
        <taxon>Corynesporascaceae</taxon>
        <taxon>Corynespora</taxon>
    </lineage>
</organism>
<feature type="compositionally biased region" description="Polar residues" evidence="1">
    <location>
        <begin position="78"/>
        <end position="99"/>
    </location>
</feature>
<protein>
    <recommendedName>
        <fullName evidence="4">Pal1-domain-containing protein</fullName>
    </recommendedName>
</protein>
<feature type="compositionally biased region" description="Polar residues" evidence="1">
    <location>
        <begin position="116"/>
        <end position="126"/>
    </location>
</feature>
<evidence type="ECO:0008006" key="4">
    <source>
        <dbReference type="Google" id="ProtNLM"/>
    </source>
</evidence>
<evidence type="ECO:0000313" key="2">
    <source>
        <dbReference type="EMBL" id="PSN62287.1"/>
    </source>
</evidence>
<dbReference type="EMBL" id="KZ678142">
    <property type="protein sequence ID" value="PSN62287.1"/>
    <property type="molecule type" value="Genomic_DNA"/>
</dbReference>
<feature type="region of interest" description="Disordered" evidence="1">
    <location>
        <begin position="1"/>
        <end position="20"/>
    </location>
</feature>
<gene>
    <name evidence="2" type="ORF">BS50DRAFT_592487</name>
</gene>
<name>A0A2T2NA30_CORCC</name>
<sequence>MWAPPNQPIEPGLPRVGDTFTFEIDENGNKYPLGSAAKTYHSPSDHHAAVSYHARRQEKGSTSQDDSSITKRNAFRLSRNQATPRRLQKSSSNNIQGAQAQAPLKFRPISDGSPDQYPSVSRSGLPQQPERHQKDPRVLASIKPSGITAPSYDYGRLHPPQVHFNPPKAYSQRHSIGSPELTMNSVYADRDYLGSIRESPKRNFIRTFDFLNKDGSLALKSPSSDKKGKTRPSKYFGRGKESRSKLSKIRRRTDG</sequence>